<feature type="transmembrane region" description="Helical" evidence="1">
    <location>
        <begin position="363"/>
        <end position="384"/>
    </location>
</feature>
<feature type="transmembrane region" description="Helical" evidence="1">
    <location>
        <begin position="330"/>
        <end position="351"/>
    </location>
</feature>
<proteinExistence type="predicted"/>
<feature type="transmembrane region" description="Helical" evidence="1">
    <location>
        <begin position="218"/>
        <end position="236"/>
    </location>
</feature>
<reference evidence="2 3" key="1">
    <citation type="submission" date="2014-07" db="EMBL/GenBank/DDBJ databases">
        <authorList>
            <person name="Wibberg Daniel"/>
        </authorList>
    </citation>
    <scope>NUCLEOTIDE SEQUENCE [LARGE SCALE GENOMIC DNA]</scope>
</reference>
<keyword evidence="3" id="KW-1185">Reference proteome</keyword>
<evidence type="ECO:0000256" key="1">
    <source>
        <dbReference type="SAM" id="Phobius"/>
    </source>
</evidence>
<dbReference type="AlphaFoldDB" id="A0A090KWB8"/>
<dbReference type="Pfam" id="PF05684">
    <property type="entry name" value="DUF819"/>
    <property type="match status" value="1"/>
</dbReference>
<dbReference type="RefSeq" id="WP_034773099.1">
    <property type="nucleotide sequence ID" value="NZ_CCRF01000098.1"/>
</dbReference>
<feature type="transmembrane region" description="Helical" evidence="1">
    <location>
        <begin position="6"/>
        <end position="22"/>
    </location>
</feature>
<evidence type="ECO:0000313" key="3">
    <source>
        <dbReference type="Proteomes" id="UP000040576"/>
    </source>
</evidence>
<gene>
    <name evidence="2" type="ORF">BT1A1_3247</name>
</gene>
<feature type="transmembrane region" description="Helical" evidence="1">
    <location>
        <begin position="304"/>
        <end position="323"/>
    </location>
</feature>
<name>A0A090KWB8_9BACI</name>
<feature type="transmembrane region" description="Helical" evidence="1">
    <location>
        <begin position="66"/>
        <end position="83"/>
    </location>
</feature>
<dbReference type="EMBL" id="CCRF01000098">
    <property type="protein sequence ID" value="CEE03029.1"/>
    <property type="molecule type" value="Genomic_DNA"/>
</dbReference>
<keyword evidence="1" id="KW-0472">Membrane</keyword>
<organism evidence="2 3">
    <name type="scientific">Caldibacillus thermoamylovorans</name>
    <dbReference type="NCBI Taxonomy" id="35841"/>
    <lineage>
        <taxon>Bacteria</taxon>
        <taxon>Bacillati</taxon>
        <taxon>Bacillota</taxon>
        <taxon>Bacilli</taxon>
        <taxon>Bacillales</taxon>
        <taxon>Bacillaceae</taxon>
        <taxon>Caldibacillus</taxon>
    </lineage>
</organism>
<keyword evidence="1" id="KW-0812">Transmembrane</keyword>
<accession>A0A090KWB8</accession>
<dbReference type="Proteomes" id="UP000040576">
    <property type="component" value="Unassembled WGS sequence"/>
</dbReference>
<feature type="transmembrane region" description="Helical" evidence="1">
    <location>
        <begin position="156"/>
        <end position="179"/>
    </location>
</feature>
<evidence type="ECO:0000313" key="2">
    <source>
        <dbReference type="EMBL" id="CEE03029.1"/>
    </source>
</evidence>
<evidence type="ECO:0008006" key="4">
    <source>
        <dbReference type="Google" id="ProtNLM"/>
    </source>
</evidence>
<feature type="transmembrane region" description="Helical" evidence="1">
    <location>
        <begin position="95"/>
        <end position="117"/>
    </location>
</feature>
<keyword evidence="1" id="KW-1133">Transmembrane helix</keyword>
<feature type="transmembrane region" description="Helical" evidence="1">
    <location>
        <begin position="34"/>
        <end position="54"/>
    </location>
</feature>
<sequence>MIQNGVLYLGVLLFLTAIVAYAEKKWKDSKLFKYIPGIVLIYIFGAVLQTAGVFADSASNDAVYTGVKDLLLPAMLILMLLHCDLRKIIKMGPKILLTFFFASLTIIVGFVITYSLLKGFYAEDTWKAFAALSGSWTGGSANMVALQDILDVPENIFGYALIMDTINYSIWVMFMFWLVPHAARFNRWTDAKGVDVPSEIEVAVADEKEKGKIGFNEMMVLVGGSIFLSAVCWEIGGNLPAIGAVFNTTTWAVIIASIIGLVLAVTPVAKIPGSSEISRVMLYVIIALIASHADFSQIFQAPIYILSGFMILLIHALAMLLVAKLFKLDLFTMGVASLANVGGMASAPVLAGAYHQSLVPVGVLMALLGNLLGTYYGILTAYLLSGL</sequence>
<dbReference type="PANTHER" id="PTHR34289">
    <property type="entry name" value="PROTEIN, PUTATIVE (DUF819)-RELATED"/>
    <property type="match status" value="1"/>
</dbReference>
<feature type="transmembrane region" description="Helical" evidence="1">
    <location>
        <begin position="248"/>
        <end position="268"/>
    </location>
</feature>
<dbReference type="InterPro" id="IPR008537">
    <property type="entry name" value="DUF819"/>
</dbReference>
<dbReference type="PANTHER" id="PTHR34289:SF8">
    <property type="entry name" value="DUF819 DOMAIN-CONTAINING PROTEIN"/>
    <property type="match status" value="1"/>
</dbReference>
<protein>
    <recommendedName>
        <fullName evidence="4">DUF819 domain-containing protein</fullName>
    </recommendedName>
</protein>
<feature type="transmembrane region" description="Helical" evidence="1">
    <location>
        <begin position="280"/>
        <end position="298"/>
    </location>
</feature>